<reference evidence="2 3" key="1">
    <citation type="submission" date="2019-05" db="EMBL/GenBank/DDBJ databases">
        <title>Another draft genome of Portunus trituberculatus and its Hox gene families provides insights of decapod evolution.</title>
        <authorList>
            <person name="Jeong J.-H."/>
            <person name="Song I."/>
            <person name="Kim S."/>
            <person name="Choi T."/>
            <person name="Kim D."/>
            <person name="Ryu S."/>
            <person name="Kim W."/>
        </authorList>
    </citation>
    <scope>NUCLEOTIDE SEQUENCE [LARGE SCALE GENOMIC DNA]</scope>
    <source>
        <tissue evidence="2">Muscle</tissue>
    </source>
</reference>
<accession>A0A5B7G2G2</accession>
<dbReference type="AlphaFoldDB" id="A0A5B7G2G2"/>
<protein>
    <submittedName>
        <fullName evidence="2">Uncharacterized protein</fullName>
    </submittedName>
</protein>
<dbReference type="EMBL" id="VSRR010010181">
    <property type="protein sequence ID" value="MPC51443.1"/>
    <property type="molecule type" value="Genomic_DNA"/>
</dbReference>
<proteinExistence type="predicted"/>
<feature type="transmembrane region" description="Helical" evidence="1">
    <location>
        <begin position="23"/>
        <end position="48"/>
    </location>
</feature>
<evidence type="ECO:0000256" key="1">
    <source>
        <dbReference type="SAM" id="Phobius"/>
    </source>
</evidence>
<keyword evidence="3" id="KW-1185">Reference proteome</keyword>
<keyword evidence="1" id="KW-0472">Membrane</keyword>
<evidence type="ECO:0000313" key="2">
    <source>
        <dbReference type="EMBL" id="MPC51443.1"/>
    </source>
</evidence>
<organism evidence="2 3">
    <name type="scientific">Portunus trituberculatus</name>
    <name type="common">Swimming crab</name>
    <name type="synonym">Neptunus trituberculatus</name>
    <dbReference type="NCBI Taxonomy" id="210409"/>
    <lineage>
        <taxon>Eukaryota</taxon>
        <taxon>Metazoa</taxon>
        <taxon>Ecdysozoa</taxon>
        <taxon>Arthropoda</taxon>
        <taxon>Crustacea</taxon>
        <taxon>Multicrustacea</taxon>
        <taxon>Malacostraca</taxon>
        <taxon>Eumalacostraca</taxon>
        <taxon>Eucarida</taxon>
        <taxon>Decapoda</taxon>
        <taxon>Pleocyemata</taxon>
        <taxon>Brachyura</taxon>
        <taxon>Eubrachyura</taxon>
        <taxon>Portunoidea</taxon>
        <taxon>Portunidae</taxon>
        <taxon>Portuninae</taxon>
        <taxon>Portunus</taxon>
    </lineage>
</organism>
<dbReference type="Proteomes" id="UP000324222">
    <property type="component" value="Unassembled WGS sequence"/>
</dbReference>
<name>A0A5B7G2G2_PORTR</name>
<comment type="caution">
    <text evidence="2">The sequence shown here is derived from an EMBL/GenBank/DDBJ whole genome shotgun (WGS) entry which is preliminary data.</text>
</comment>
<dbReference type="OrthoDB" id="2544694at2759"/>
<keyword evidence="1" id="KW-1133">Transmembrane helix</keyword>
<gene>
    <name evidence="2" type="ORF">E2C01_045288</name>
</gene>
<keyword evidence="1" id="KW-0812">Transmembrane</keyword>
<evidence type="ECO:0000313" key="3">
    <source>
        <dbReference type="Proteomes" id="UP000324222"/>
    </source>
</evidence>
<sequence length="125" mass="13387">MEGNGFYATFQKLTQISSSTTDMAWLVLTLAMVGKVTVSGAFMILLVYRLELQPTEVRLQSKGVGLLSTNVAYCVAPYITDLLVSLVRTRFGDGRLDKAYSPCGAAAPLSLTENPSGRSLPVAHG</sequence>